<accession>A0ACB8WP28</accession>
<name>A0ACB8WP28_9TELE</name>
<dbReference type="Proteomes" id="UP000831701">
    <property type="component" value="Chromosome 7"/>
</dbReference>
<dbReference type="EMBL" id="CM041537">
    <property type="protein sequence ID" value="KAI3369509.1"/>
    <property type="molecule type" value="Genomic_DNA"/>
</dbReference>
<proteinExistence type="predicted"/>
<protein>
    <submittedName>
        <fullName evidence="1">Uncharacterized protein</fullName>
    </submittedName>
</protein>
<sequence>MQKKARHIATDPDPPGKWTVRADIYFTKVIILKSLKKVNWTCLKILKMFHLKNFKKVQLSFLKLFTNIPKRQKLHHLTLHVAPSSGQHVNVSNN</sequence>
<evidence type="ECO:0000313" key="2">
    <source>
        <dbReference type="Proteomes" id="UP000831701"/>
    </source>
</evidence>
<comment type="caution">
    <text evidence="1">The sequence shown here is derived from an EMBL/GenBank/DDBJ whole genome shotgun (WGS) entry which is preliminary data.</text>
</comment>
<reference evidence="1" key="1">
    <citation type="submission" date="2022-04" db="EMBL/GenBank/DDBJ databases">
        <title>Jade perch genome.</title>
        <authorList>
            <person name="Chao B."/>
        </authorList>
    </citation>
    <scope>NUCLEOTIDE SEQUENCE</scope>
    <source>
        <strain evidence="1">CB-2022</strain>
    </source>
</reference>
<organism evidence="1 2">
    <name type="scientific">Scortum barcoo</name>
    <name type="common">barcoo grunter</name>
    <dbReference type="NCBI Taxonomy" id="214431"/>
    <lineage>
        <taxon>Eukaryota</taxon>
        <taxon>Metazoa</taxon>
        <taxon>Chordata</taxon>
        <taxon>Craniata</taxon>
        <taxon>Vertebrata</taxon>
        <taxon>Euteleostomi</taxon>
        <taxon>Actinopterygii</taxon>
        <taxon>Neopterygii</taxon>
        <taxon>Teleostei</taxon>
        <taxon>Neoteleostei</taxon>
        <taxon>Acanthomorphata</taxon>
        <taxon>Eupercaria</taxon>
        <taxon>Centrarchiformes</taxon>
        <taxon>Terapontoidei</taxon>
        <taxon>Terapontidae</taxon>
        <taxon>Scortum</taxon>
    </lineage>
</organism>
<evidence type="ECO:0000313" key="1">
    <source>
        <dbReference type="EMBL" id="KAI3369509.1"/>
    </source>
</evidence>
<keyword evidence="2" id="KW-1185">Reference proteome</keyword>
<gene>
    <name evidence="1" type="ORF">L3Q82_007495</name>
</gene>